<dbReference type="AlphaFoldDB" id="A0A177E8P5"/>
<evidence type="ECO:0000259" key="1">
    <source>
        <dbReference type="Pfam" id="PF14361"/>
    </source>
</evidence>
<name>A0A177E8P5_9BACT</name>
<dbReference type="OrthoDB" id="1724246at2"/>
<feature type="domain" description="RsbT co-antagonist protein RsbRD N-terminal" evidence="1">
    <location>
        <begin position="15"/>
        <end position="146"/>
    </location>
</feature>
<reference evidence="2 3" key="1">
    <citation type="submission" date="2016-02" db="EMBL/GenBank/DDBJ databases">
        <title>Draft genome sequence of Thermodesulfatator sp. S606.</title>
        <authorList>
            <person name="Lai Q."/>
            <person name="Cao J."/>
            <person name="Dupont S."/>
            <person name="Shao Z."/>
            <person name="Jebbar M."/>
            <person name="Alain K."/>
        </authorList>
    </citation>
    <scope>NUCLEOTIDE SEQUENCE [LARGE SCALE GENOMIC DNA]</scope>
    <source>
        <strain evidence="2 3">S606</strain>
    </source>
</reference>
<accession>A0A177E8P5</accession>
<organism evidence="2 3">
    <name type="scientific">Thermodesulfatator autotrophicus</name>
    <dbReference type="NCBI Taxonomy" id="1795632"/>
    <lineage>
        <taxon>Bacteria</taxon>
        <taxon>Pseudomonadati</taxon>
        <taxon>Thermodesulfobacteriota</taxon>
        <taxon>Thermodesulfobacteria</taxon>
        <taxon>Thermodesulfobacteriales</taxon>
        <taxon>Thermodesulfatatoraceae</taxon>
        <taxon>Thermodesulfatator</taxon>
    </lineage>
</organism>
<dbReference type="Pfam" id="PF14361">
    <property type="entry name" value="RsbRD_N"/>
    <property type="match status" value="1"/>
</dbReference>
<comment type="caution">
    <text evidence="2">The sequence shown here is derived from an EMBL/GenBank/DDBJ whole genome shotgun (WGS) entry which is preliminary data.</text>
</comment>
<dbReference type="STRING" id="1795632.TH606_04835"/>
<proteinExistence type="predicted"/>
<dbReference type="Proteomes" id="UP000076964">
    <property type="component" value="Unassembled WGS sequence"/>
</dbReference>
<sequence length="179" mass="21291">MEKIKELINENRADIEERWYELILETYPPEAAAFFRKNKDQFENPVGAKISTGVIGILEELVGKVDEQKIAEYIDEIIRIRAVQEFTPSQAVKVFPLLKRAIREVLEKELEDKGLLQEFLQLEDQIDEITLKGFEIYQQCRERLYHLKVEEWKSRMYMLLRRAKMVYDEREGSLPPQQI</sequence>
<dbReference type="RefSeq" id="WP_068541794.1">
    <property type="nucleotide sequence ID" value="NZ_LSFI01000018.1"/>
</dbReference>
<gene>
    <name evidence="2" type="ORF">TH606_04835</name>
</gene>
<dbReference type="EMBL" id="LSFI01000018">
    <property type="protein sequence ID" value="OAG27861.1"/>
    <property type="molecule type" value="Genomic_DNA"/>
</dbReference>
<dbReference type="InterPro" id="IPR025751">
    <property type="entry name" value="RsbRD_N_dom"/>
</dbReference>
<evidence type="ECO:0000313" key="2">
    <source>
        <dbReference type="EMBL" id="OAG27861.1"/>
    </source>
</evidence>
<evidence type="ECO:0000313" key="3">
    <source>
        <dbReference type="Proteomes" id="UP000076964"/>
    </source>
</evidence>
<protein>
    <recommendedName>
        <fullName evidence="1">RsbT co-antagonist protein RsbRD N-terminal domain-containing protein</fullName>
    </recommendedName>
</protein>
<keyword evidence="3" id="KW-1185">Reference proteome</keyword>